<dbReference type="AlphaFoldDB" id="A0A6J6NR83"/>
<name>A0A6J6NR83_9ZZZZ</name>
<dbReference type="Pfam" id="PF09995">
    <property type="entry name" value="MPAB_Lcp_cat"/>
    <property type="match status" value="1"/>
</dbReference>
<accession>A0A6J6NR83</accession>
<dbReference type="InterPro" id="IPR018713">
    <property type="entry name" value="MPAB/Lcp_cat_dom"/>
</dbReference>
<dbReference type="EMBL" id="CAEZXL010000084">
    <property type="protein sequence ID" value="CAB4687275.1"/>
    <property type="molecule type" value="Genomic_DNA"/>
</dbReference>
<evidence type="ECO:0000313" key="2">
    <source>
        <dbReference type="EMBL" id="CAB4687275.1"/>
    </source>
</evidence>
<reference evidence="2" key="1">
    <citation type="submission" date="2020-05" db="EMBL/GenBank/DDBJ databases">
        <authorList>
            <person name="Chiriac C."/>
            <person name="Salcher M."/>
            <person name="Ghai R."/>
            <person name="Kavagutti S V."/>
        </authorList>
    </citation>
    <scope>NUCLEOTIDE SEQUENCE</scope>
</reference>
<gene>
    <name evidence="2" type="ORF">UFOPK2373_00587</name>
</gene>
<evidence type="ECO:0000259" key="1">
    <source>
        <dbReference type="Pfam" id="PF09995"/>
    </source>
</evidence>
<protein>
    <submittedName>
        <fullName evidence="2">Unannotated protein</fullName>
    </submittedName>
</protein>
<feature type="domain" description="ER-bound oxygenase mpaB/mpaB'/Rubber oxygenase catalytic" evidence="1">
    <location>
        <begin position="1"/>
        <end position="119"/>
    </location>
</feature>
<organism evidence="2">
    <name type="scientific">freshwater metagenome</name>
    <dbReference type="NCBI Taxonomy" id="449393"/>
    <lineage>
        <taxon>unclassified sequences</taxon>
        <taxon>metagenomes</taxon>
        <taxon>ecological metagenomes</taxon>
    </lineage>
</organism>
<proteinExistence type="predicted"/>
<dbReference type="GO" id="GO:0016491">
    <property type="term" value="F:oxidoreductase activity"/>
    <property type="evidence" value="ECO:0007669"/>
    <property type="project" value="InterPro"/>
</dbReference>
<sequence>MHIAFTDSFLTCHQDYAWRTIPGGADAYVDQWARSVAPLGLARVPHTKSELDKQIGEYLNRGDLRVDDTTRKVIKFIRTPGIPLTVMPIYRLLFAAAVVSLRPEHRKLLGLRVLPKWLVVPLTRFTLRSIQLIIGNDSPIEDGALARLRRLGLIGK</sequence>